<sequence length="301" mass="35207">MVRARTISNSEEVKQKEQYVLFVEGNEYSIDVKVLRDLLGNIINIEPLGPSNSLKAVAKSLHKYHPYYFFLIDKDFHHKDEFVEKCWKNFPKKDAHNMLIWKKRQIENYFLIPEYLFESKYLNGNKSELENKIKDEAQKRIYLEIANSVLVDIREQIKEKWIEIFNDPSEFVNKDFAVEKLLSLEELKGKSKKVSDLVSEKSIKEKFETSFIEMTGGKLELQFGEGSWLDMIDGKKTLNAIVHSNLFSVKDTKGNTVEGKQKLNDIAKELLSKPDDVLPEDFIKLRELIKKSIRKTYSFNP</sequence>
<name>A0A1W6LMY0_9BACT</name>
<evidence type="ECO:0008006" key="3">
    <source>
        <dbReference type="Google" id="ProtNLM"/>
    </source>
</evidence>
<gene>
    <name evidence="1" type="ORF">STSP1_01530</name>
</gene>
<accession>A0A1W6LMY0</accession>
<proteinExistence type="predicted"/>
<evidence type="ECO:0000313" key="1">
    <source>
        <dbReference type="EMBL" id="ARN57135.1"/>
    </source>
</evidence>
<dbReference type="Proteomes" id="UP000193334">
    <property type="component" value="Chromosome"/>
</dbReference>
<evidence type="ECO:0000313" key="2">
    <source>
        <dbReference type="Proteomes" id="UP000193334"/>
    </source>
</evidence>
<reference evidence="2" key="1">
    <citation type="submission" date="2017-04" db="EMBL/GenBank/DDBJ databases">
        <title>Comparative genomics and description of representatives of a novel lineage of planctomycetes thriving in anoxic sediments.</title>
        <authorList>
            <person name="Spring S."/>
            <person name="Bunk B."/>
            <person name="Sproer C."/>
        </authorList>
    </citation>
    <scope>NUCLEOTIDE SEQUENCE [LARGE SCALE GENOMIC DNA]</scope>
    <source>
        <strain evidence="2">ST-PulAB-D4</strain>
    </source>
</reference>
<dbReference type="RefSeq" id="WP_085755806.1">
    <property type="nucleotide sequence ID" value="NZ_CP021023.1"/>
</dbReference>
<dbReference type="AlphaFoldDB" id="A0A1W6LMY0"/>
<dbReference type="STRING" id="1941349.STSP1_01530"/>
<keyword evidence="2" id="KW-1185">Reference proteome</keyword>
<dbReference type="KEGG" id="pbp:STSP1_01530"/>
<dbReference type="EMBL" id="CP021023">
    <property type="protein sequence ID" value="ARN57135.1"/>
    <property type="molecule type" value="Genomic_DNA"/>
</dbReference>
<protein>
    <recommendedName>
        <fullName evidence="3">DUF4435 domain-containing protein</fullName>
    </recommendedName>
</protein>
<organism evidence="1 2">
    <name type="scientific">Sedimentisphaera salicampi</name>
    <dbReference type="NCBI Taxonomy" id="1941349"/>
    <lineage>
        <taxon>Bacteria</taxon>
        <taxon>Pseudomonadati</taxon>
        <taxon>Planctomycetota</taxon>
        <taxon>Phycisphaerae</taxon>
        <taxon>Sedimentisphaerales</taxon>
        <taxon>Sedimentisphaeraceae</taxon>
        <taxon>Sedimentisphaera</taxon>
    </lineage>
</organism>